<accession>X1UU67</accession>
<gene>
    <name evidence="1" type="ORF">S12H4_37024</name>
</gene>
<reference evidence="1" key="1">
    <citation type="journal article" date="2014" name="Front. Microbiol.">
        <title>High frequency of phylogenetically diverse reductive dehalogenase-homologous genes in deep subseafloor sedimentary metagenomes.</title>
        <authorList>
            <person name="Kawai M."/>
            <person name="Futagami T."/>
            <person name="Toyoda A."/>
            <person name="Takaki Y."/>
            <person name="Nishi S."/>
            <person name="Hori S."/>
            <person name="Arai W."/>
            <person name="Tsubouchi T."/>
            <person name="Morono Y."/>
            <person name="Uchiyama I."/>
            <person name="Ito T."/>
            <person name="Fujiyama A."/>
            <person name="Inagaki F."/>
            <person name="Takami H."/>
        </authorList>
    </citation>
    <scope>NUCLEOTIDE SEQUENCE</scope>
    <source>
        <strain evidence="1">Expedition CK06-06</strain>
    </source>
</reference>
<organism evidence="1">
    <name type="scientific">marine sediment metagenome</name>
    <dbReference type="NCBI Taxonomy" id="412755"/>
    <lineage>
        <taxon>unclassified sequences</taxon>
        <taxon>metagenomes</taxon>
        <taxon>ecological metagenomes</taxon>
    </lineage>
</organism>
<sequence>MRNEEIEIINRIYVVPRLKALHLQTQLVDPFNGLTQNLVGAPGNPLKEFRLWGS</sequence>
<evidence type="ECO:0000313" key="1">
    <source>
        <dbReference type="EMBL" id="GAI95899.1"/>
    </source>
</evidence>
<dbReference type="EMBL" id="BARW01022127">
    <property type="protein sequence ID" value="GAI95899.1"/>
    <property type="molecule type" value="Genomic_DNA"/>
</dbReference>
<name>X1UU67_9ZZZZ</name>
<dbReference type="AlphaFoldDB" id="X1UU67"/>
<protein>
    <submittedName>
        <fullName evidence="1">Uncharacterized protein</fullName>
    </submittedName>
</protein>
<proteinExistence type="predicted"/>
<comment type="caution">
    <text evidence="1">The sequence shown here is derived from an EMBL/GenBank/DDBJ whole genome shotgun (WGS) entry which is preliminary data.</text>
</comment>